<evidence type="ECO:0000313" key="2">
    <source>
        <dbReference type="EMBL" id="NWN91772.1"/>
    </source>
</evidence>
<dbReference type="AlphaFoldDB" id="A0A851HWY5"/>
<comment type="caution">
    <text evidence="2">The sequence shown here is derived from an EMBL/GenBank/DDBJ whole genome shotgun (WGS) entry which is preliminary data.</text>
</comment>
<accession>A0A851HWY5</accession>
<dbReference type="InterPro" id="IPR029058">
    <property type="entry name" value="AB_hydrolase_fold"/>
</dbReference>
<reference evidence="2 3" key="1">
    <citation type="submission" date="2020-03" db="EMBL/GenBank/DDBJ databases">
        <title>Metagenomic, metatranscriptomic, and metabolomic analyses revealed the key microbes and metabolic features during the fermentation of ganjang, Korean traditional soy sauce.</title>
        <authorList>
            <person name="Chun B.H."/>
            <person name="Jeon C.O."/>
        </authorList>
    </citation>
    <scope>NUCLEOTIDE SEQUENCE [LARGE SCALE GENOMIC DNA]</scope>
    <source>
        <strain evidence="2 3">KG14</strain>
    </source>
</reference>
<evidence type="ECO:0000259" key="1">
    <source>
        <dbReference type="Pfam" id="PF09994"/>
    </source>
</evidence>
<dbReference type="Pfam" id="PF09994">
    <property type="entry name" value="T6SS_Tle1-like_cat"/>
    <property type="match status" value="1"/>
</dbReference>
<proteinExistence type="predicted"/>
<organism evidence="2 3">
    <name type="scientific">Marinobacter adhaerens</name>
    <dbReference type="NCBI Taxonomy" id="1033846"/>
    <lineage>
        <taxon>Bacteria</taxon>
        <taxon>Pseudomonadati</taxon>
        <taxon>Pseudomonadota</taxon>
        <taxon>Gammaproteobacteria</taxon>
        <taxon>Pseudomonadales</taxon>
        <taxon>Marinobacteraceae</taxon>
        <taxon>Marinobacter</taxon>
    </lineage>
</organism>
<gene>
    <name evidence="2" type="ORF">HLV39_09760</name>
</gene>
<dbReference type="Proteomes" id="UP000536442">
    <property type="component" value="Unassembled WGS sequence"/>
</dbReference>
<dbReference type="InterPro" id="IPR018712">
    <property type="entry name" value="Tle1-like_cat"/>
</dbReference>
<dbReference type="SUPFAM" id="SSF53474">
    <property type="entry name" value="alpha/beta-Hydrolases"/>
    <property type="match status" value="1"/>
</dbReference>
<dbReference type="PANTHER" id="PTHR33840:SF1">
    <property type="entry name" value="TLE1 PHOSPHOLIPASE DOMAIN-CONTAINING PROTEIN"/>
    <property type="match status" value="1"/>
</dbReference>
<feature type="domain" description="T6SS Phospholipase effector Tle1-like catalytic" evidence="1">
    <location>
        <begin position="3"/>
        <end position="254"/>
    </location>
</feature>
<evidence type="ECO:0000313" key="3">
    <source>
        <dbReference type="Proteomes" id="UP000536442"/>
    </source>
</evidence>
<name>A0A851HWY5_9GAMM</name>
<sequence length="343" mass="37988">MMKNIVICADGTWQSPESNTSTHILRLAEGLAPVDGAGNQQVVFYDWGVGSEGDKYSGGVTGNGIDKNIMDCYRFIVHNYDDGDALYLFGFSRGAYTVRSLAGLIRNCGILSRAHADKVGSAYSLYRQRGSTSAPVKQKAATFRAAYAVADVSRIHFLGVFDTVGALGIPAPFLGTLGTSRYLFHDTEPSGIINHARHAVSIDENRQDFEPTLWKPKAGVDLQQVWFAGVHTDIGGGYPDRALGDHAGLWMAREAQACGLALEPYFMEDLDPDYAGQMHNEYKGFYRVMRRKYVREVQPVIHESVKKRWEDEAVKYLSPALKDLLERVNGDWNQVELVASDLP</sequence>
<keyword evidence="3" id="KW-1185">Reference proteome</keyword>
<protein>
    <submittedName>
        <fullName evidence="2">DUF2235 domain-containing protein</fullName>
    </submittedName>
</protein>
<dbReference type="EMBL" id="JABEVQ010000004">
    <property type="protein sequence ID" value="NWN91772.1"/>
    <property type="molecule type" value="Genomic_DNA"/>
</dbReference>
<dbReference type="PANTHER" id="PTHR33840">
    <property type="match status" value="1"/>
</dbReference>